<proteinExistence type="predicted"/>
<evidence type="ECO:0000313" key="2">
    <source>
        <dbReference type="EMBL" id="GIJ52390.1"/>
    </source>
</evidence>
<reference evidence="2" key="1">
    <citation type="submission" date="2021-01" db="EMBL/GenBank/DDBJ databases">
        <title>Whole genome shotgun sequence of Virgisporangium aliadipatigenens NBRC 105644.</title>
        <authorList>
            <person name="Komaki H."/>
            <person name="Tamura T."/>
        </authorList>
    </citation>
    <scope>NUCLEOTIDE SEQUENCE</scope>
    <source>
        <strain evidence="2">NBRC 105644</strain>
    </source>
</reference>
<dbReference type="Proteomes" id="UP000619260">
    <property type="component" value="Unassembled WGS sequence"/>
</dbReference>
<organism evidence="2 3">
    <name type="scientific">Virgisporangium aliadipatigenens</name>
    <dbReference type="NCBI Taxonomy" id="741659"/>
    <lineage>
        <taxon>Bacteria</taxon>
        <taxon>Bacillati</taxon>
        <taxon>Actinomycetota</taxon>
        <taxon>Actinomycetes</taxon>
        <taxon>Micromonosporales</taxon>
        <taxon>Micromonosporaceae</taxon>
        <taxon>Virgisporangium</taxon>
    </lineage>
</organism>
<comment type="caution">
    <text evidence="2">The sequence shown here is derived from an EMBL/GenBank/DDBJ whole genome shotgun (WGS) entry which is preliminary data.</text>
</comment>
<dbReference type="EMBL" id="BOPF01000080">
    <property type="protein sequence ID" value="GIJ52390.1"/>
    <property type="molecule type" value="Genomic_DNA"/>
</dbReference>
<sequence>MKALSYVDESGHARPNEITGLWATHAAGLRGAENAREVLSDAVSPAWRRVWVDYRLDRAAVAEHDEWGANRTLTAWRTVGPKWTVRAQLHSVEPSAELTLKRAARHGPSRGWSRRQSVAVSGGGQQQARYA</sequence>
<keyword evidence="3" id="KW-1185">Reference proteome</keyword>
<protein>
    <submittedName>
        <fullName evidence="2">Uncharacterized protein</fullName>
    </submittedName>
</protein>
<name>A0A8J4DVG6_9ACTN</name>
<gene>
    <name evidence="2" type="ORF">Val02_92760</name>
</gene>
<accession>A0A8J4DVG6</accession>
<feature type="region of interest" description="Disordered" evidence="1">
    <location>
        <begin position="99"/>
        <end position="131"/>
    </location>
</feature>
<evidence type="ECO:0000313" key="3">
    <source>
        <dbReference type="Proteomes" id="UP000619260"/>
    </source>
</evidence>
<dbReference type="AlphaFoldDB" id="A0A8J4DVG6"/>
<feature type="compositionally biased region" description="Low complexity" evidence="1">
    <location>
        <begin position="115"/>
        <end position="131"/>
    </location>
</feature>
<evidence type="ECO:0000256" key="1">
    <source>
        <dbReference type="SAM" id="MobiDB-lite"/>
    </source>
</evidence>
<dbReference type="RefSeq" id="WP_203905792.1">
    <property type="nucleotide sequence ID" value="NZ_BOPF01000080.1"/>
</dbReference>